<keyword evidence="8 10" id="KW-0238">DNA-binding</keyword>
<dbReference type="GO" id="GO:0003697">
    <property type="term" value="F:single-stranded DNA binding"/>
    <property type="evidence" value="ECO:0007669"/>
    <property type="project" value="TreeGrafter"/>
</dbReference>
<evidence type="ECO:0000259" key="11">
    <source>
        <dbReference type="Pfam" id="PF17207"/>
    </source>
</evidence>
<dbReference type="Proteomes" id="UP000673691">
    <property type="component" value="Unassembled WGS sequence"/>
</dbReference>
<evidence type="ECO:0000256" key="3">
    <source>
        <dbReference type="ARBA" id="ARBA00022705"/>
    </source>
</evidence>
<dbReference type="GO" id="GO:1902969">
    <property type="term" value="P:mitotic DNA replication"/>
    <property type="evidence" value="ECO:0007669"/>
    <property type="project" value="TreeGrafter"/>
</dbReference>
<evidence type="ECO:0000256" key="8">
    <source>
        <dbReference type="ARBA" id="ARBA00023125"/>
    </source>
</evidence>
<reference evidence="12 13" key="1">
    <citation type="journal article" name="Sci. Rep.">
        <title>Genome-scale phylogenetic analyses confirm Olpidium as the closest living zoosporic fungus to the non-flagellated, terrestrial fungi.</title>
        <authorList>
            <person name="Chang Y."/>
            <person name="Rochon D."/>
            <person name="Sekimoto S."/>
            <person name="Wang Y."/>
            <person name="Chovatia M."/>
            <person name="Sandor L."/>
            <person name="Salamov A."/>
            <person name="Grigoriev I.V."/>
            <person name="Stajich J.E."/>
            <person name="Spatafora J.W."/>
        </authorList>
    </citation>
    <scope>NUCLEOTIDE SEQUENCE [LARGE SCALE GENOMIC DNA]</scope>
    <source>
        <strain evidence="12">S191</strain>
    </source>
</reference>
<dbReference type="InterPro" id="IPR031327">
    <property type="entry name" value="MCM"/>
</dbReference>
<evidence type="ECO:0000256" key="10">
    <source>
        <dbReference type="RuleBase" id="RU368064"/>
    </source>
</evidence>
<dbReference type="GO" id="GO:0005656">
    <property type="term" value="C:nuclear pre-replicative complex"/>
    <property type="evidence" value="ECO:0007669"/>
    <property type="project" value="UniProtKB-ARBA"/>
</dbReference>
<evidence type="ECO:0000256" key="1">
    <source>
        <dbReference type="ARBA" id="ARBA00004123"/>
    </source>
</evidence>
<dbReference type="InterPro" id="IPR012340">
    <property type="entry name" value="NA-bd_OB-fold"/>
</dbReference>
<dbReference type="PANTHER" id="PTHR11630">
    <property type="entry name" value="DNA REPLICATION LICENSING FACTOR MCM FAMILY MEMBER"/>
    <property type="match status" value="1"/>
</dbReference>
<protein>
    <recommendedName>
        <fullName evidence="10">DNA replication licensing factor MCM6</fullName>
        <ecNumber evidence="10">3.6.4.12</ecNumber>
    </recommendedName>
</protein>
<name>A0A8H8DJZ0_9FUNG</name>
<keyword evidence="7 10" id="KW-0067">ATP-binding</keyword>
<comment type="subcellular location">
    <subcellularLocation>
        <location evidence="1 10">Nucleus</location>
    </subcellularLocation>
</comment>
<comment type="subunit">
    <text evidence="10">Component of the MCM2-7 complex.</text>
</comment>
<keyword evidence="13" id="KW-1185">Reference proteome</keyword>
<keyword evidence="3 10" id="KW-0235">DNA replication</keyword>
<evidence type="ECO:0000256" key="7">
    <source>
        <dbReference type="ARBA" id="ARBA00022840"/>
    </source>
</evidence>
<evidence type="ECO:0000256" key="5">
    <source>
        <dbReference type="ARBA" id="ARBA00022801"/>
    </source>
</evidence>
<dbReference type="GO" id="GO:0016787">
    <property type="term" value="F:hydrolase activity"/>
    <property type="evidence" value="ECO:0007669"/>
    <property type="project" value="UniProtKB-KW"/>
</dbReference>
<dbReference type="PRINTS" id="PR01662">
    <property type="entry name" value="MCMPROTEIN6"/>
</dbReference>
<dbReference type="PANTHER" id="PTHR11630:SF43">
    <property type="entry name" value="DNA REPLICATION LICENSING FACTOR MCM6"/>
    <property type="match status" value="1"/>
</dbReference>
<dbReference type="EMBL" id="JAEFCI010004118">
    <property type="protein sequence ID" value="KAG5461153.1"/>
    <property type="molecule type" value="Genomic_DNA"/>
</dbReference>
<accession>A0A8H8DJZ0</accession>
<dbReference type="GO" id="GO:0006270">
    <property type="term" value="P:DNA replication initiation"/>
    <property type="evidence" value="ECO:0007669"/>
    <property type="project" value="UniProtKB-UniRule"/>
</dbReference>
<keyword evidence="5 10" id="KW-0378">Hydrolase</keyword>
<evidence type="ECO:0000256" key="2">
    <source>
        <dbReference type="ARBA" id="ARBA00008010"/>
    </source>
</evidence>
<dbReference type="SUPFAM" id="SSF50249">
    <property type="entry name" value="Nucleic acid-binding proteins"/>
    <property type="match status" value="1"/>
</dbReference>
<organism evidence="12 13">
    <name type="scientific">Olpidium bornovanus</name>
    <dbReference type="NCBI Taxonomy" id="278681"/>
    <lineage>
        <taxon>Eukaryota</taxon>
        <taxon>Fungi</taxon>
        <taxon>Fungi incertae sedis</taxon>
        <taxon>Olpidiomycota</taxon>
        <taxon>Olpidiomycotina</taxon>
        <taxon>Olpidiomycetes</taxon>
        <taxon>Olpidiales</taxon>
        <taxon>Olpidiaceae</taxon>
        <taxon>Olpidium</taxon>
    </lineage>
</organism>
<evidence type="ECO:0000256" key="4">
    <source>
        <dbReference type="ARBA" id="ARBA00022741"/>
    </source>
</evidence>
<proteinExistence type="inferred from homology"/>
<dbReference type="GO" id="GO:0043596">
    <property type="term" value="C:nuclear replication fork"/>
    <property type="evidence" value="ECO:0007669"/>
    <property type="project" value="UniProtKB-ARBA"/>
</dbReference>
<dbReference type="GO" id="GO:0097373">
    <property type="term" value="C:MCM core complex"/>
    <property type="evidence" value="ECO:0007669"/>
    <property type="project" value="UniProtKB-ARBA"/>
</dbReference>
<sequence>MRQLDKVTVYVDFAHLQQENEILAESIMEHYYRRPETYSTNPGLPRFEPWLRKAVQNLVRKHCREYLYLDSTCGVIPTSRGVVHDAAYTEAARGIMLREFAVAFHNLPAVEKIRKLRTGKIGQLMSFCGTVTRTSEVRPELIYGTFECDDCKAQYRDVEQQFKYTEPATCHNPTCQNRTEWTLVIEQSKFADWQKVRVQEHASEIPTGSMPRRYADIDSVESFKTLSG</sequence>
<dbReference type="GO" id="GO:1990518">
    <property type="term" value="F:single-stranded 3'-5' DNA helicase activity"/>
    <property type="evidence" value="ECO:0007669"/>
    <property type="project" value="TreeGrafter"/>
</dbReference>
<keyword evidence="10" id="KW-0131">Cell cycle</keyword>
<comment type="caution">
    <text evidence="12">The sequence shown here is derived from an EMBL/GenBank/DDBJ whole genome shotgun (WGS) entry which is preliminary data.</text>
</comment>
<keyword evidence="6 10" id="KW-0347">Helicase</keyword>
<dbReference type="InterPro" id="IPR033762">
    <property type="entry name" value="MCM_OB"/>
</dbReference>
<evidence type="ECO:0000313" key="12">
    <source>
        <dbReference type="EMBL" id="KAG5461153.1"/>
    </source>
</evidence>
<gene>
    <name evidence="12" type="ORF">BJ554DRAFT_6699</name>
</gene>
<dbReference type="EC" id="3.6.4.12" evidence="10"/>
<dbReference type="InterPro" id="IPR008049">
    <property type="entry name" value="MCM6"/>
</dbReference>
<comment type="function">
    <text evidence="10">Acts as component of the MCM2-7 complex (MCM complex) which is the replicative helicase essential for 'once per cell cycle' DNA replication initiation and elongation in eukaryotic cells. The active ATPase sites in the MCM2-7 ring are formed through the interaction surfaces of two neighboring subunits such that a critical structure of a conserved arginine finger motif is provided in trans relative to the ATP-binding site of the Walker A box of the adjacent subunit. The six ATPase active sites, however, are likely to contribute differentially to the complex helicase activity.</text>
</comment>
<feature type="domain" description="MCM OB" evidence="11">
    <location>
        <begin position="112"/>
        <end position="214"/>
    </location>
</feature>
<dbReference type="FunFam" id="2.20.28.10:FF:000003">
    <property type="entry name" value="DNA helicase"/>
    <property type="match status" value="1"/>
</dbReference>
<dbReference type="GO" id="GO:0000727">
    <property type="term" value="P:double-strand break repair via break-induced replication"/>
    <property type="evidence" value="ECO:0007669"/>
    <property type="project" value="TreeGrafter"/>
</dbReference>
<dbReference type="Pfam" id="PF17207">
    <property type="entry name" value="MCM_OB"/>
    <property type="match status" value="1"/>
</dbReference>
<dbReference type="OrthoDB" id="3223606at2759"/>
<dbReference type="GO" id="GO:0042555">
    <property type="term" value="C:MCM complex"/>
    <property type="evidence" value="ECO:0007669"/>
    <property type="project" value="UniProtKB-UniRule"/>
</dbReference>
<keyword evidence="9" id="KW-0539">Nucleus</keyword>
<dbReference type="GO" id="GO:0006279">
    <property type="term" value="P:premeiotic DNA replication"/>
    <property type="evidence" value="ECO:0007669"/>
    <property type="project" value="UniProtKB-ARBA"/>
</dbReference>
<evidence type="ECO:0000256" key="6">
    <source>
        <dbReference type="ARBA" id="ARBA00022806"/>
    </source>
</evidence>
<dbReference type="GO" id="GO:0005524">
    <property type="term" value="F:ATP binding"/>
    <property type="evidence" value="ECO:0007669"/>
    <property type="project" value="UniProtKB-UniRule"/>
</dbReference>
<dbReference type="GO" id="GO:0031261">
    <property type="term" value="C:DNA replication preinitiation complex"/>
    <property type="evidence" value="ECO:0007669"/>
    <property type="project" value="UniProtKB-ARBA"/>
</dbReference>
<dbReference type="Gene3D" id="2.20.28.10">
    <property type="match status" value="1"/>
</dbReference>
<comment type="similarity">
    <text evidence="2 10">Belongs to the MCM family.</text>
</comment>
<evidence type="ECO:0000313" key="13">
    <source>
        <dbReference type="Proteomes" id="UP000673691"/>
    </source>
</evidence>
<dbReference type="Gene3D" id="3.30.1640.10">
    <property type="entry name" value="mini-chromosome maintenance (MCM) complex, chain A, domain 1"/>
    <property type="match status" value="1"/>
</dbReference>
<evidence type="ECO:0000256" key="9">
    <source>
        <dbReference type="ARBA" id="ARBA00023242"/>
    </source>
</evidence>
<dbReference type="Gene3D" id="2.40.50.140">
    <property type="entry name" value="Nucleic acid-binding proteins"/>
    <property type="match status" value="1"/>
</dbReference>
<dbReference type="AlphaFoldDB" id="A0A8H8DJZ0"/>
<comment type="catalytic activity">
    <reaction evidence="10">
        <text>ATP + H2O = ADP + phosphate + H(+)</text>
        <dbReference type="Rhea" id="RHEA:13065"/>
        <dbReference type="ChEBI" id="CHEBI:15377"/>
        <dbReference type="ChEBI" id="CHEBI:15378"/>
        <dbReference type="ChEBI" id="CHEBI:30616"/>
        <dbReference type="ChEBI" id="CHEBI:43474"/>
        <dbReference type="ChEBI" id="CHEBI:456216"/>
        <dbReference type="EC" id="3.6.4.12"/>
    </reaction>
</comment>
<keyword evidence="4 10" id="KW-0547">Nucleotide-binding</keyword>